<dbReference type="Proteomes" id="UP001303614">
    <property type="component" value="Unassembled WGS sequence"/>
</dbReference>
<comment type="caution">
    <text evidence="1">The sequence shown here is derived from an EMBL/GenBank/DDBJ whole genome shotgun (WGS) entry which is preliminary data.</text>
</comment>
<gene>
    <name evidence="1" type="ORF">VB146_10840</name>
</gene>
<reference evidence="1 2" key="1">
    <citation type="submission" date="2023-12" db="EMBL/GenBank/DDBJ databases">
        <title>Genome sequencing of Xanthomonas floridensis.</title>
        <authorList>
            <person name="Greer S."/>
            <person name="Harrison J."/>
            <person name="Grant M."/>
            <person name="Vicente J."/>
            <person name="Studholme D."/>
        </authorList>
    </citation>
    <scope>NUCLEOTIDE SEQUENCE [LARGE SCALE GENOMIC DNA]</scope>
    <source>
        <strain evidence="1 2">WHRI 8848</strain>
    </source>
</reference>
<protein>
    <submittedName>
        <fullName evidence="1">Uncharacterized protein</fullName>
    </submittedName>
</protein>
<dbReference type="RefSeq" id="WP_153041906.1">
    <property type="nucleotide sequence ID" value="NZ_JAYFSN010000011.1"/>
</dbReference>
<evidence type="ECO:0000313" key="1">
    <source>
        <dbReference type="EMBL" id="MEA5124347.1"/>
    </source>
</evidence>
<evidence type="ECO:0000313" key="2">
    <source>
        <dbReference type="Proteomes" id="UP001303614"/>
    </source>
</evidence>
<accession>A0ABU5PYE5</accession>
<keyword evidence="2" id="KW-1185">Reference proteome</keyword>
<dbReference type="EMBL" id="JAYFSO010000012">
    <property type="protein sequence ID" value="MEA5124347.1"/>
    <property type="molecule type" value="Genomic_DNA"/>
</dbReference>
<name>A0ABU5PYE5_9XANT</name>
<proteinExistence type="predicted"/>
<sequence>MSVKKRGRPPRWKDAAAGLFDMVAPEDYDRLMTAGNLEDERDVSPEDATKLIWWAYVGHEWQQKYERKETTKTPDEVLAYLTLALADSSHEHHAHYAAMVKEIASLVIEDAKLNRLEIGKFRAALREKIVSQWDASLDKLERARKGR</sequence>
<organism evidence="1 2">
    <name type="scientific">Xanthomonas floridensis</name>
    <dbReference type="NCBI Taxonomy" id="1843580"/>
    <lineage>
        <taxon>Bacteria</taxon>
        <taxon>Pseudomonadati</taxon>
        <taxon>Pseudomonadota</taxon>
        <taxon>Gammaproteobacteria</taxon>
        <taxon>Lysobacterales</taxon>
        <taxon>Lysobacteraceae</taxon>
        <taxon>Xanthomonas</taxon>
    </lineage>
</organism>